<dbReference type="CDD" id="cd06261">
    <property type="entry name" value="TM_PBP2"/>
    <property type="match status" value="1"/>
</dbReference>
<keyword evidence="2 8" id="KW-0813">Transport</keyword>
<dbReference type="GO" id="GO:0022857">
    <property type="term" value="F:transmembrane transporter activity"/>
    <property type="evidence" value="ECO:0007669"/>
    <property type="project" value="InterPro"/>
</dbReference>
<feature type="transmembrane region" description="Helical" evidence="8">
    <location>
        <begin position="21"/>
        <end position="43"/>
    </location>
</feature>
<dbReference type="PANTHER" id="PTHR30614:SF41">
    <property type="entry name" value="INNER MEMBRANE AMINO-ACID ABC TRANSPORTER PERMEASE PROTEIN YHDY"/>
    <property type="match status" value="1"/>
</dbReference>
<dbReference type="Gene3D" id="1.10.3720.10">
    <property type="entry name" value="MetI-like"/>
    <property type="match status" value="1"/>
</dbReference>
<evidence type="ECO:0000259" key="9">
    <source>
        <dbReference type="PROSITE" id="PS50928"/>
    </source>
</evidence>
<organism evidence="10 11">
    <name type="scientific">Paenibacillus phyllosphaerae</name>
    <dbReference type="NCBI Taxonomy" id="274593"/>
    <lineage>
        <taxon>Bacteria</taxon>
        <taxon>Bacillati</taxon>
        <taxon>Bacillota</taxon>
        <taxon>Bacilli</taxon>
        <taxon>Bacillales</taxon>
        <taxon>Paenibacillaceae</taxon>
        <taxon>Paenibacillus</taxon>
    </lineage>
</organism>
<evidence type="ECO:0000256" key="5">
    <source>
        <dbReference type="ARBA" id="ARBA00022970"/>
    </source>
</evidence>
<dbReference type="InterPro" id="IPR010065">
    <property type="entry name" value="AA_ABC_transptr_permease_3TM"/>
</dbReference>
<dbReference type="Proteomes" id="UP000570361">
    <property type="component" value="Unassembled WGS sequence"/>
</dbReference>
<feature type="transmembrane region" description="Helical" evidence="8">
    <location>
        <begin position="185"/>
        <end position="208"/>
    </location>
</feature>
<feature type="domain" description="ABC transmembrane type-1" evidence="9">
    <location>
        <begin position="19"/>
        <end position="208"/>
    </location>
</feature>
<name>A0A7W5FMK3_9BACL</name>
<evidence type="ECO:0000256" key="1">
    <source>
        <dbReference type="ARBA" id="ARBA00004651"/>
    </source>
</evidence>
<dbReference type="InterPro" id="IPR000515">
    <property type="entry name" value="MetI-like"/>
</dbReference>
<dbReference type="InterPro" id="IPR035906">
    <property type="entry name" value="MetI-like_sf"/>
</dbReference>
<dbReference type="PANTHER" id="PTHR30614">
    <property type="entry name" value="MEMBRANE COMPONENT OF AMINO ACID ABC TRANSPORTER"/>
    <property type="match status" value="1"/>
</dbReference>
<comment type="subcellular location">
    <subcellularLocation>
        <location evidence="1 8">Cell membrane</location>
        <topology evidence="1 8">Multi-pass membrane protein</topology>
    </subcellularLocation>
</comment>
<dbReference type="InterPro" id="IPR043429">
    <property type="entry name" value="ArtM/GltK/GlnP/TcyL/YhdX-like"/>
</dbReference>
<dbReference type="PROSITE" id="PS50928">
    <property type="entry name" value="ABC_TM1"/>
    <property type="match status" value="1"/>
</dbReference>
<evidence type="ECO:0000313" key="10">
    <source>
        <dbReference type="EMBL" id="MBB3110172.1"/>
    </source>
</evidence>
<keyword evidence="11" id="KW-1185">Reference proteome</keyword>
<dbReference type="EMBL" id="JACHXK010000004">
    <property type="protein sequence ID" value="MBB3110172.1"/>
    <property type="molecule type" value="Genomic_DNA"/>
</dbReference>
<accession>A0A7W5FMK3</accession>
<comment type="similarity">
    <text evidence="8">Belongs to the binding-protein-dependent transport system permease family.</text>
</comment>
<feature type="transmembrane region" description="Helical" evidence="8">
    <location>
        <begin position="55"/>
        <end position="78"/>
    </location>
</feature>
<keyword evidence="7 8" id="KW-0472">Membrane</keyword>
<dbReference type="RefSeq" id="WP_183599950.1">
    <property type="nucleotide sequence ID" value="NZ_JACHXK010000004.1"/>
</dbReference>
<feature type="transmembrane region" description="Helical" evidence="8">
    <location>
        <begin position="85"/>
        <end position="104"/>
    </location>
</feature>
<evidence type="ECO:0000256" key="2">
    <source>
        <dbReference type="ARBA" id="ARBA00022448"/>
    </source>
</evidence>
<protein>
    <submittedName>
        <fullName evidence="10">Putative glutamine transport system permease protein</fullName>
    </submittedName>
</protein>
<reference evidence="10 11" key="1">
    <citation type="submission" date="2020-08" db="EMBL/GenBank/DDBJ databases">
        <title>Genomic Encyclopedia of Type Strains, Phase III (KMG-III): the genomes of soil and plant-associated and newly described type strains.</title>
        <authorList>
            <person name="Whitman W."/>
        </authorList>
    </citation>
    <scope>NUCLEOTIDE SEQUENCE [LARGE SCALE GENOMIC DNA]</scope>
    <source>
        <strain evidence="10 11">CECT 5862</strain>
    </source>
</reference>
<dbReference type="FunFam" id="1.10.3720.10:FF:000033">
    <property type="entry name" value="Polar amino acid ABC transporter permease"/>
    <property type="match status" value="1"/>
</dbReference>
<dbReference type="Pfam" id="PF00528">
    <property type="entry name" value="BPD_transp_1"/>
    <property type="match status" value="1"/>
</dbReference>
<evidence type="ECO:0000256" key="6">
    <source>
        <dbReference type="ARBA" id="ARBA00022989"/>
    </source>
</evidence>
<proteinExistence type="inferred from homology"/>
<sequence>MDFGKAYTSDNLQFLMEGFLYTLKLAAVSILLSFIFGVLIGTLRYARIPVLSPALGWLVEIIRNLPLLLIIFFIRFALPELGIRFSLFGSAVFALTLFETAMIAEVVRSGLRSVDKGLVEAARSSGLSAFRTLRHIVLPIGLKRMVPPLVSQFISLLKDTSLMVIISLPELTHNANIVMGQHIEIVFPTLLLVAGLYFAVNYALSLVARRLESRQS</sequence>
<dbReference type="GO" id="GO:0006865">
    <property type="term" value="P:amino acid transport"/>
    <property type="evidence" value="ECO:0007669"/>
    <property type="project" value="UniProtKB-KW"/>
</dbReference>
<evidence type="ECO:0000313" key="11">
    <source>
        <dbReference type="Proteomes" id="UP000570361"/>
    </source>
</evidence>
<comment type="caution">
    <text evidence="10">The sequence shown here is derived from an EMBL/GenBank/DDBJ whole genome shotgun (WGS) entry which is preliminary data.</text>
</comment>
<evidence type="ECO:0000256" key="3">
    <source>
        <dbReference type="ARBA" id="ARBA00022475"/>
    </source>
</evidence>
<dbReference type="SUPFAM" id="SSF161098">
    <property type="entry name" value="MetI-like"/>
    <property type="match status" value="1"/>
</dbReference>
<dbReference type="NCBIfam" id="TIGR01726">
    <property type="entry name" value="HEQRo_perm_3TM"/>
    <property type="match status" value="1"/>
</dbReference>
<evidence type="ECO:0000256" key="4">
    <source>
        <dbReference type="ARBA" id="ARBA00022692"/>
    </source>
</evidence>
<evidence type="ECO:0000256" key="7">
    <source>
        <dbReference type="ARBA" id="ARBA00023136"/>
    </source>
</evidence>
<keyword evidence="5" id="KW-0029">Amino-acid transport</keyword>
<keyword evidence="4 8" id="KW-0812">Transmembrane</keyword>
<keyword evidence="3" id="KW-1003">Cell membrane</keyword>
<evidence type="ECO:0000256" key="8">
    <source>
        <dbReference type="RuleBase" id="RU363032"/>
    </source>
</evidence>
<dbReference type="GO" id="GO:0043190">
    <property type="term" value="C:ATP-binding cassette (ABC) transporter complex"/>
    <property type="evidence" value="ECO:0007669"/>
    <property type="project" value="InterPro"/>
</dbReference>
<keyword evidence="6 8" id="KW-1133">Transmembrane helix</keyword>
<dbReference type="AlphaFoldDB" id="A0A7W5FMK3"/>
<gene>
    <name evidence="10" type="ORF">FHS18_002239</name>
</gene>